<dbReference type="EMBL" id="JAACJO010000009">
    <property type="protein sequence ID" value="KAF5354308.1"/>
    <property type="molecule type" value="Genomic_DNA"/>
</dbReference>
<evidence type="ECO:0000313" key="7">
    <source>
        <dbReference type="Proteomes" id="UP000559027"/>
    </source>
</evidence>
<comment type="subcellular location">
    <subcellularLocation>
        <location evidence="1">Mitochondrion inner membrane</location>
        <topology evidence="1">Single-pass membrane protein</topology>
    </subcellularLocation>
</comment>
<organism evidence="6 7">
    <name type="scientific">Leucocoprinus leucothites</name>
    <dbReference type="NCBI Taxonomy" id="201217"/>
    <lineage>
        <taxon>Eukaryota</taxon>
        <taxon>Fungi</taxon>
        <taxon>Dikarya</taxon>
        <taxon>Basidiomycota</taxon>
        <taxon>Agaricomycotina</taxon>
        <taxon>Agaricomycetes</taxon>
        <taxon>Agaricomycetidae</taxon>
        <taxon>Agaricales</taxon>
        <taxon>Agaricineae</taxon>
        <taxon>Agaricaceae</taxon>
        <taxon>Leucocoprinus</taxon>
    </lineage>
</organism>
<name>A0A8H5D7S8_9AGAR</name>
<comment type="caution">
    <text evidence="6">The sequence shown here is derived from an EMBL/GenBank/DDBJ whole genome shotgun (WGS) entry which is preliminary data.</text>
</comment>
<dbReference type="SMART" id="SM00382">
    <property type="entry name" value="AAA"/>
    <property type="match status" value="1"/>
</dbReference>
<dbReference type="AlphaFoldDB" id="A0A8H5D7S8"/>
<evidence type="ECO:0000256" key="3">
    <source>
        <dbReference type="ARBA" id="ARBA00022792"/>
    </source>
</evidence>
<keyword evidence="3" id="KW-0999">Mitochondrion inner membrane</keyword>
<comment type="similarity">
    <text evidence="2">Belongs to the AAA ATPase family. BCS1 subfamily.</text>
</comment>
<dbReference type="PROSITE" id="PS00674">
    <property type="entry name" value="AAA"/>
    <property type="match status" value="1"/>
</dbReference>
<dbReference type="InterPro" id="IPR003959">
    <property type="entry name" value="ATPase_AAA_core"/>
</dbReference>
<evidence type="ECO:0000256" key="1">
    <source>
        <dbReference type="ARBA" id="ARBA00004434"/>
    </source>
</evidence>
<dbReference type="GO" id="GO:0005524">
    <property type="term" value="F:ATP binding"/>
    <property type="evidence" value="ECO:0007669"/>
    <property type="project" value="UniProtKB-KW"/>
</dbReference>
<dbReference type="InterPro" id="IPR003960">
    <property type="entry name" value="ATPase_AAA_CS"/>
</dbReference>
<keyword evidence="7" id="KW-1185">Reference proteome</keyword>
<sequence>MSNVTSTLSSTGPVLSVDPTSILAPPTLVRAADLTTALQTSSNSLVESVVATETLDSADLLDSEVTIATLASIVLDGTEIPIQASESLTDTLVADAVQVLVATATEVLSAATTHTAVLESLKDTVIPTASGVPARTLFEFVADVVRSLPATTAEVLSATAAHDGGFEAHAEKLLFATTDRSTQPLTDDIVADSIRAITGASSIAATEGLPTKAAHTSKAMPALFSLQVFLNVLTAAQASDIYKTVMSALDFWLKAQVIHLVTGGLGGVPKKFSDVLRYWLNRRAIVITYRNTDPLFDQISAWMVSHPEWRNQQAYYASSDDFGRQKDEVITRILPGFKQEEDEAKTSEAKLSPALDFDYGLPFGKYELIIRKSLIQNPPLHMNVFDRTEGMLDVLEYRIEFPLDQSVIEDFHNAARKSYLPYAKEALAIYTIPRDNSRWVELDSKHREPKRSMESVHLDKNIKEALIKEIEGFVDAGKIYQLRSQPWHRGYLLHGPPGTGKTTVVKAMASHFDLRIYQLQPNAGLGDSDLSQLIGRIPAKSILLIEDIDRAFPVVVKSGDKPQPGGPTMSGILNILDGLSAGKGLITFITTNNRQNIDQALLRPGRISCENVETVEEIEVLAVKFSDRLPDNSTMAELTNFLGLRMNTRDPEAAVEDLAERLLAERLSRNGGAEVKSQ</sequence>
<dbReference type="SUPFAM" id="SSF52540">
    <property type="entry name" value="P-loop containing nucleoside triphosphate hydrolases"/>
    <property type="match status" value="1"/>
</dbReference>
<evidence type="ECO:0000256" key="2">
    <source>
        <dbReference type="ARBA" id="ARBA00007448"/>
    </source>
</evidence>
<dbReference type="OrthoDB" id="10251412at2759"/>
<keyword evidence="4" id="KW-0547">Nucleotide-binding</keyword>
<dbReference type="InterPro" id="IPR003593">
    <property type="entry name" value="AAA+_ATPase"/>
</dbReference>
<accession>A0A8H5D7S8</accession>
<dbReference type="InterPro" id="IPR027417">
    <property type="entry name" value="P-loop_NTPase"/>
</dbReference>
<dbReference type="InterPro" id="IPR050747">
    <property type="entry name" value="Mitochondrial_chaperone_BCS1"/>
</dbReference>
<dbReference type="Proteomes" id="UP000559027">
    <property type="component" value="Unassembled WGS sequence"/>
</dbReference>
<keyword evidence="3" id="KW-0496">Mitochondrion</keyword>
<dbReference type="Gene3D" id="3.40.50.300">
    <property type="entry name" value="P-loop containing nucleotide triphosphate hydrolases"/>
    <property type="match status" value="1"/>
</dbReference>
<dbReference type="GO" id="GO:0005743">
    <property type="term" value="C:mitochondrial inner membrane"/>
    <property type="evidence" value="ECO:0007669"/>
    <property type="project" value="UniProtKB-SubCell"/>
</dbReference>
<evidence type="ECO:0000259" key="5">
    <source>
        <dbReference type="SMART" id="SM00382"/>
    </source>
</evidence>
<proteinExistence type="inferred from homology"/>
<evidence type="ECO:0000256" key="4">
    <source>
        <dbReference type="RuleBase" id="RU003651"/>
    </source>
</evidence>
<keyword evidence="4" id="KW-0067">ATP-binding</keyword>
<reference evidence="6 7" key="1">
    <citation type="journal article" date="2020" name="ISME J.">
        <title>Uncovering the hidden diversity of litter-decomposition mechanisms in mushroom-forming fungi.</title>
        <authorList>
            <person name="Floudas D."/>
            <person name="Bentzer J."/>
            <person name="Ahren D."/>
            <person name="Johansson T."/>
            <person name="Persson P."/>
            <person name="Tunlid A."/>
        </authorList>
    </citation>
    <scope>NUCLEOTIDE SEQUENCE [LARGE SCALE GENOMIC DNA]</scope>
    <source>
        <strain evidence="6 7">CBS 146.42</strain>
    </source>
</reference>
<gene>
    <name evidence="6" type="ORF">D9756_007207</name>
</gene>
<protein>
    <recommendedName>
        <fullName evidence="5">AAA+ ATPase domain-containing protein</fullName>
    </recommendedName>
</protein>
<dbReference type="Pfam" id="PF08740">
    <property type="entry name" value="BCS1_N"/>
    <property type="match status" value="1"/>
</dbReference>
<dbReference type="Pfam" id="PF00004">
    <property type="entry name" value="AAA"/>
    <property type="match status" value="1"/>
</dbReference>
<feature type="domain" description="AAA+ ATPase" evidence="5">
    <location>
        <begin position="487"/>
        <end position="617"/>
    </location>
</feature>
<evidence type="ECO:0000313" key="6">
    <source>
        <dbReference type="EMBL" id="KAF5354308.1"/>
    </source>
</evidence>
<dbReference type="PANTHER" id="PTHR23070">
    <property type="entry name" value="BCS1 AAA-TYPE ATPASE"/>
    <property type="match status" value="1"/>
</dbReference>
<keyword evidence="3" id="KW-0472">Membrane</keyword>
<dbReference type="InterPro" id="IPR014851">
    <property type="entry name" value="BCS1_N"/>
</dbReference>
<dbReference type="GO" id="GO:0016887">
    <property type="term" value="F:ATP hydrolysis activity"/>
    <property type="evidence" value="ECO:0007669"/>
    <property type="project" value="InterPro"/>
</dbReference>